<dbReference type="GO" id="GO:0016747">
    <property type="term" value="F:acyltransferase activity, transferring groups other than amino-acyl groups"/>
    <property type="evidence" value="ECO:0007669"/>
    <property type="project" value="InterPro"/>
</dbReference>
<comment type="caution">
    <text evidence="3">The sequence shown here is derived from an EMBL/GenBank/DDBJ whole genome shotgun (WGS) entry which is preliminary data.</text>
</comment>
<feature type="compositionally biased region" description="Pro residues" evidence="1">
    <location>
        <begin position="178"/>
        <end position="189"/>
    </location>
</feature>
<dbReference type="RefSeq" id="WP_184065333.1">
    <property type="nucleotide sequence ID" value="NZ_JACHNZ010000006.1"/>
</dbReference>
<organism evidence="3 4">
    <name type="scientific">Sphingosinicella soli</name>
    <dbReference type="NCBI Taxonomy" id="333708"/>
    <lineage>
        <taxon>Bacteria</taxon>
        <taxon>Pseudomonadati</taxon>
        <taxon>Pseudomonadota</taxon>
        <taxon>Alphaproteobacteria</taxon>
        <taxon>Sphingomonadales</taxon>
        <taxon>Sphingosinicellaceae</taxon>
        <taxon>Sphingosinicella</taxon>
    </lineage>
</organism>
<keyword evidence="3" id="KW-0808">Transferase</keyword>
<dbReference type="Pfam" id="PF00583">
    <property type="entry name" value="Acetyltransf_1"/>
    <property type="match status" value="1"/>
</dbReference>
<evidence type="ECO:0000313" key="4">
    <source>
        <dbReference type="Proteomes" id="UP000566324"/>
    </source>
</evidence>
<protein>
    <submittedName>
        <fullName evidence="3">Putative N-acetyltransferase YhbS</fullName>
    </submittedName>
</protein>
<dbReference type="EMBL" id="JACHNZ010000006">
    <property type="protein sequence ID" value="MBB4631160.1"/>
    <property type="molecule type" value="Genomic_DNA"/>
</dbReference>
<dbReference type="InterPro" id="IPR016181">
    <property type="entry name" value="Acyl_CoA_acyltransferase"/>
</dbReference>
<dbReference type="InterPro" id="IPR000182">
    <property type="entry name" value="GNAT_dom"/>
</dbReference>
<dbReference type="Gene3D" id="3.40.630.30">
    <property type="match status" value="1"/>
</dbReference>
<name>A0A7W7F597_9SPHN</name>
<gene>
    <name evidence="3" type="ORF">GGQ98_000767</name>
</gene>
<dbReference type="Proteomes" id="UP000566324">
    <property type="component" value="Unassembled WGS sequence"/>
</dbReference>
<dbReference type="CDD" id="cd04301">
    <property type="entry name" value="NAT_SF"/>
    <property type="match status" value="1"/>
</dbReference>
<feature type="domain" description="N-acetyltransferase" evidence="2">
    <location>
        <begin position="1"/>
        <end position="151"/>
    </location>
</feature>
<dbReference type="AlphaFoldDB" id="A0A7W7F597"/>
<evidence type="ECO:0000313" key="3">
    <source>
        <dbReference type="EMBL" id="MBB4631160.1"/>
    </source>
</evidence>
<dbReference type="SUPFAM" id="SSF55729">
    <property type="entry name" value="Acyl-CoA N-acyltransferases (Nat)"/>
    <property type="match status" value="1"/>
</dbReference>
<accession>A0A7W7F597</accession>
<dbReference type="PROSITE" id="PS51186">
    <property type="entry name" value="GNAT"/>
    <property type="match status" value="1"/>
</dbReference>
<proteinExistence type="predicted"/>
<feature type="region of interest" description="Disordered" evidence="1">
    <location>
        <begin position="168"/>
        <end position="189"/>
    </location>
</feature>
<evidence type="ECO:0000256" key="1">
    <source>
        <dbReference type="SAM" id="MobiDB-lite"/>
    </source>
</evidence>
<keyword evidence="4" id="KW-1185">Reference proteome</keyword>
<evidence type="ECO:0000259" key="2">
    <source>
        <dbReference type="PROSITE" id="PS51186"/>
    </source>
</evidence>
<reference evidence="3 4" key="1">
    <citation type="submission" date="2020-08" db="EMBL/GenBank/DDBJ databases">
        <title>Genomic Encyclopedia of Type Strains, Phase IV (KMG-IV): sequencing the most valuable type-strain genomes for metagenomic binning, comparative biology and taxonomic classification.</title>
        <authorList>
            <person name="Goeker M."/>
        </authorList>
    </citation>
    <scope>NUCLEOTIDE SEQUENCE [LARGE SCALE GENOMIC DNA]</scope>
    <source>
        <strain evidence="3 4">DSM 17328</strain>
    </source>
</reference>
<sequence>MNIVPASARHGAAIEVLLDEVFGSDRHGRTAYRLRDGVRPLEGLSFVALATDGTLIGSIQLWPVALAAESGVHALTLLGPVAVTKRLQGTGIGVALIETAIARADAMGRGAIVLIGDPDYYGRFGFTAEPTGAWTVPGPVERHRLLARLPEGHALHTAGTLGPAKALSAVRATTPARKGPPPATTPAAA</sequence>